<feature type="domain" description="SpoVT-AbrB" evidence="1">
    <location>
        <begin position="9"/>
        <end position="55"/>
    </location>
</feature>
<dbReference type="OrthoDB" id="40991at2157"/>
<evidence type="ECO:0000313" key="3">
    <source>
        <dbReference type="Proteomes" id="UP000028194"/>
    </source>
</evidence>
<sequence>MVRYARRLQQIGSSILISLPSQWVKDNNLKKGSIVPVEVNRDNTISIFPSSEEAESTKEVTIQYSPASMDSLVNQVYGAYLLGYDMIRVKAAGSITYDDAERFKRAMRKLVGLEIVEEDRQTISSQFLLDPNTLDAEKILRRMNSLVAGMFREMLEAIKERENIAKRSIGGRDDEVDRQYFLLVRLIRSAMMDQQLAGKLNLSNIDILDYRIAANLLESAGDFIVDLASMQDFTKLDLVDRFVQAGELVEKMQEKAVAAFAGKNRAESVEVVSTYGRFNEIINSIKEEASANADSKGSESTVAVLNLTYSMDRIARCWVDIADLVKPMHLIAPLKNA</sequence>
<dbReference type="SMART" id="SM00966">
    <property type="entry name" value="SpoVT_AbrB"/>
    <property type="match status" value="1"/>
</dbReference>
<dbReference type="eggNOG" id="arCOG00318">
    <property type="taxonomic scope" value="Archaea"/>
</dbReference>
<dbReference type="InterPro" id="IPR038078">
    <property type="entry name" value="PhoU-like_sf"/>
</dbReference>
<evidence type="ECO:0000259" key="1">
    <source>
        <dbReference type="SMART" id="SM00966"/>
    </source>
</evidence>
<dbReference type="InterPro" id="IPR007159">
    <property type="entry name" value="SpoVT-AbrB_dom"/>
</dbReference>
<dbReference type="PANTHER" id="PTHR42930">
    <property type="entry name" value="PHOSPHATE-SPECIFIC TRANSPORT SYSTEM ACCESSORY PROTEIN PHOU"/>
    <property type="match status" value="1"/>
</dbReference>
<dbReference type="RefSeq" id="WP_148701175.1">
    <property type="nucleotide sequence ID" value="NZ_CP007174.1"/>
</dbReference>
<gene>
    <name evidence="2" type="ORF">NTE_02598</name>
</gene>
<name>A0A075MST9_9ARCH</name>
<dbReference type="AlphaFoldDB" id="A0A075MST9"/>
<dbReference type="EMBL" id="CP007174">
    <property type="protein sequence ID" value="AIF84641.1"/>
    <property type="molecule type" value="Genomic_DNA"/>
</dbReference>
<dbReference type="GO" id="GO:0030643">
    <property type="term" value="P:intracellular phosphate ion homeostasis"/>
    <property type="evidence" value="ECO:0007669"/>
    <property type="project" value="InterPro"/>
</dbReference>
<dbReference type="Pfam" id="PF01895">
    <property type="entry name" value="PhoU"/>
    <property type="match status" value="2"/>
</dbReference>
<dbReference type="HOGENOM" id="CLU_069302_1_0_2"/>
<dbReference type="Gene3D" id="1.20.58.220">
    <property type="entry name" value="Phosphate transport system protein phou homolog 2, domain 2"/>
    <property type="match status" value="2"/>
</dbReference>
<dbReference type="PANTHER" id="PTHR42930:SF5">
    <property type="entry name" value="PHOSPHATE UPTAKE REGULATOR, PHOU"/>
    <property type="match status" value="1"/>
</dbReference>
<dbReference type="InterPro" id="IPR026022">
    <property type="entry name" value="PhoU_dom"/>
</dbReference>
<organism evidence="2 3">
    <name type="scientific">Candidatus Nitrososphaera evergladensis SR1</name>
    <dbReference type="NCBI Taxonomy" id="1459636"/>
    <lineage>
        <taxon>Archaea</taxon>
        <taxon>Nitrososphaerota</taxon>
        <taxon>Nitrososphaeria</taxon>
        <taxon>Nitrososphaerales</taxon>
        <taxon>Nitrososphaeraceae</taxon>
        <taxon>Nitrososphaera</taxon>
    </lineage>
</organism>
<dbReference type="GO" id="GO:0045936">
    <property type="term" value="P:negative regulation of phosphate metabolic process"/>
    <property type="evidence" value="ECO:0007669"/>
    <property type="project" value="InterPro"/>
</dbReference>
<accession>A0A075MST9</accession>
<proteinExistence type="predicted"/>
<dbReference type="STRING" id="1459636.NTE_02598"/>
<keyword evidence="3" id="KW-1185">Reference proteome</keyword>
<dbReference type="GO" id="GO:0003677">
    <property type="term" value="F:DNA binding"/>
    <property type="evidence" value="ECO:0007669"/>
    <property type="project" value="InterPro"/>
</dbReference>
<dbReference type="Pfam" id="PF04014">
    <property type="entry name" value="MazE_antitoxin"/>
    <property type="match status" value="1"/>
</dbReference>
<evidence type="ECO:0000313" key="2">
    <source>
        <dbReference type="EMBL" id="AIF84641.1"/>
    </source>
</evidence>
<dbReference type="KEGG" id="nev:NTE_02598"/>
<reference evidence="2 3" key="1">
    <citation type="journal article" date="2014" name="PLoS ONE">
        <title>Genome Sequence of Candidatus Nitrososphaera evergladensis from Group I.1b Enriched from Everglades Soil Reveals Novel Genomic Features of the Ammonia-Oxidizing Archaea.</title>
        <authorList>
            <person name="Zhalnina K.V."/>
            <person name="Dias R."/>
            <person name="Leonard M.T."/>
            <person name="Dorr de Quadros P."/>
            <person name="Camargo F.A."/>
            <person name="Drew J.C."/>
            <person name="Farmerie W.G."/>
            <person name="Daroub S.H."/>
            <person name="Triplett E.W."/>
        </authorList>
    </citation>
    <scope>NUCLEOTIDE SEQUENCE [LARGE SCALE GENOMIC DNA]</scope>
    <source>
        <strain evidence="2 3">SR1</strain>
    </source>
</reference>
<dbReference type="GeneID" id="41598291"/>
<dbReference type="SUPFAM" id="SSF109755">
    <property type="entry name" value="PhoU-like"/>
    <property type="match status" value="1"/>
</dbReference>
<dbReference type="Proteomes" id="UP000028194">
    <property type="component" value="Chromosome"/>
</dbReference>
<protein>
    <submittedName>
        <fullName evidence="2">Phosphate uptake regulator</fullName>
    </submittedName>
</protein>
<dbReference type="InterPro" id="IPR028366">
    <property type="entry name" value="PhoU"/>
</dbReference>